<dbReference type="CDD" id="cd01335">
    <property type="entry name" value="Radical_SAM"/>
    <property type="match status" value="1"/>
</dbReference>
<dbReference type="PANTHER" id="PTHR43273:SF3">
    <property type="entry name" value="ANAEROBIC SULFATASE-MATURATING ENZYME HOMOLOG ASLB-RELATED"/>
    <property type="match status" value="1"/>
</dbReference>
<comment type="similarity">
    <text evidence="5">Belongs to the radical SAM superfamily. Anaerobic sulfatase-maturating enzyme family.</text>
</comment>
<dbReference type="GO" id="GO:0051536">
    <property type="term" value="F:iron-sulfur cluster binding"/>
    <property type="evidence" value="ECO:0007669"/>
    <property type="project" value="UniProtKB-KW"/>
</dbReference>
<dbReference type="InterPro" id="IPR023867">
    <property type="entry name" value="Sulphatase_maturase_rSAM"/>
</dbReference>
<dbReference type="SFLD" id="SFLDS00029">
    <property type="entry name" value="Radical_SAM"/>
    <property type="match status" value="1"/>
</dbReference>
<evidence type="ECO:0000313" key="7">
    <source>
        <dbReference type="EMBL" id="GAI42214.1"/>
    </source>
</evidence>
<dbReference type="EMBL" id="BARV01023912">
    <property type="protein sequence ID" value="GAI42214.1"/>
    <property type="molecule type" value="Genomic_DNA"/>
</dbReference>
<feature type="domain" description="Radical SAM core" evidence="6">
    <location>
        <begin position="7"/>
        <end position="238"/>
    </location>
</feature>
<evidence type="ECO:0000256" key="1">
    <source>
        <dbReference type="ARBA" id="ARBA00022691"/>
    </source>
</evidence>
<feature type="non-terminal residue" evidence="7">
    <location>
        <position position="254"/>
    </location>
</feature>
<evidence type="ECO:0000256" key="5">
    <source>
        <dbReference type="ARBA" id="ARBA00023601"/>
    </source>
</evidence>
<evidence type="ECO:0000256" key="3">
    <source>
        <dbReference type="ARBA" id="ARBA00023004"/>
    </source>
</evidence>
<dbReference type="Gene3D" id="3.20.20.70">
    <property type="entry name" value="Aldolase class I"/>
    <property type="match status" value="1"/>
</dbReference>
<dbReference type="InterPro" id="IPR013785">
    <property type="entry name" value="Aldolase_TIM"/>
</dbReference>
<keyword evidence="1" id="KW-0949">S-adenosyl-L-methionine</keyword>
<gene>
    <name evidence="7" type="ORF">S06H3_39144</name>
</gene>
<proteinExistence type="inferred from homology"/>
<evidence type="ECO:0000259" key="6">
    <source>
        <dbReference type="PROSITE" id="PS51918"/>
    </source>
</evidence>
<dbReference type="PROSITE" id="PS51918">
    <property type="entry name" value="RADICAL_SAM"/>
    <property type="match status" value="1"/>
</dbReference>
<dbReference type="SUPFAM" id="SSF102114">
    <property type="entry name" value="Radical SAM enzymes"/>
    <property type="match status" value="1"/>
</dbReference>
<dbReference type="Pfam" id="PF04055">
    <property type="entry name" value="Radical_SAM"/>
    <property type="match status" value="1"/>
</dbReference>
<name>X1QG10_9ZZZZ</name>
<accession>X1QG10</accession>
<dbReference type="PANTHER" id="PTHR43273">
    <property type="entry name" value="ANAEROBIC SULFATASE-MATURATING ENZYME HOMOLOG ASLB-RELATED"/>
    <property type="match status" value="1"/>
</dbReference>
<dbReference type="SFLD" id="SFLDG01386">
    <property type="entry name" value="main_SPASM_domain-containing"/>
    <property type="match status" value="1"/>
</dbReference>
<keyword evidence="4" id="KW-0411">Iron-sulfur</keyword>
<dbReference type="SFLD" id="SFLDG01067">
    <property type="entry name" value="SPASM/twitch_domain_containing"/>
    <property type="match status" value="1"/>
</dbReference>
<dbReference type="GO" id="GO:0016491">
    <property type="term" value="F:oxidoreductase activity"/>
    <property type="evidence" value="ECO:0007669"/>
    <property type="project" value="InterPro"/>
</dbReference>
<dbReference type="InterPro" id="IPR058240">
    <property type="entry name" value="rSAM_sf"/>
</dbReference>
<evidence type="ECO:0000256" key="4">
    <source>
        <dbReference type="ARBA" id="ARBA00023014"/>
    </source>
</evidence>
<comment type="caution">
    <text evidence="7">The sequence shown here is derived from an EMBL/GenBank/DDBJ whole genome shotgun (WGS) entry which is preliminary data.</text>
</comment>
<dbReference type="GO" id="GO:0046872">
    <property type="term" value="F:metal ion binding"/>
    <property type="evidence" value="ECO:0007669"/>
    <property type="project" value="UniProtKB-KW"/>
</dbReference>
<sequence>MEDRIMVKASRNFQVFVKPVGSICNLDCHYCYYLKKEHLYPNDESFRMPDIILEEYIAQHIEASAEPVIRFSWHGGEPTVLGLDYFRKIVEIQRKYQPPDQRITNGMQTNGTLLDEDWCRFLADEGFFIGLSLDGPQEMHDRHRLTKGGQPTFDQTMQGYGLLRQHQVSTDILCVVNAHNVRFPTEVYRFFKQIGAKYVSFLPMVEPQQGAIGGVSSLTAPADAWGDFLCTIFDEWVSQDIGHIKIQIFEEAAR</sequence>
<reference evidence="7" key="1">
    <citation type="journal article" date="2014" name="Front. Microbiol.">
        <title>High frequency of phylogenetically diverse reductive dehalogenase-homologous genes in deep subseafloor sedimentary metagenomes.</title>
        <authorList>
            <person name="Kawai M."/>
            <person name="Futagami T."/>
            <person name="Toyoda A."/>
            <person name="Takaki Y."/>
            <person name="Nishi S."/>
            <person name="Hori S."/>
            <person name="Arai W."/>
            <person name="Tsubouchi T."/>
            <person name="Morono Y."/>
            <person name="Uchiyama I."/>
            <person name="Ito T."/>
            <person name="Fujiyama A."/>
            <person name="Inagaki F."/>
            <person name="Takami H."/>
        </authorList>
    </citation>
    <scope>NUCLEOTIDE SEQUENCE</scope>
    <source>
        <strain evidence="7">Expedition CK06-06</strain>
    </source>
</reference>
<protein>
    <recommendedName>
        <fullName evidence="6">Radical SAM core domain-containing protein</fullName>
    </recommendedName>
</protein>
<keyword evidence="2" id="KW-0479">Metal-binding</keyword>
<dbReference type="InterPro" id="IPR007197">
    <property type="entry name" value="rSAM"/>
</dbReference>
<organism evidence="7">
    <name type="scientific">marine sediment metagenome</name>
    <dbReference type="NCBI Taxonomy" id="412755"/>
    <lineage>
        <taxon>unclassified sequences</taxon>
        <taxon>metagenomes</taxon>
        <taxon>ecological metagenomes</taxon>
    </lineage>
</organism>
<keyword evidence="3" id="KW-0408">Iron</keyword>
<evidence type="ECO:0000256" key="2">
    <source>
        <dbReference type="ARBA" id="ARBA00022723"/>
    </source>
</evidence>
<dbReference type="AlphaFoldDB" id="X1QG10"/>